<evidence type="ECO:0000313" key="8">
    <source>
        <dbReference type="EMBL" id="KAK8720688.1"/>
    </source>
</evidence>
<evidence type="ECO:0000256" key="5">
    <source>
        <dbReference type="ARBA" id="ARBA00023209"/>
    </source>
</evidence>
<dbReference type="EMBL" id="JARKIK010000254">
    <property type="protein sequence ID" value="KAK8720688.1"/>
    <property type="molecule type" value="Genomic_DNA"/>
</dbReference>
<dbReference type="GO" id="GO:0032049">
    <property type="term" value="P:cardiolipin biosynthetic process"/>
    <property type="evidence" value="ECO:0007669"/>
    <property type="project" value="InterPro"/>
</dbReference>
<comment type="caution">
    <text evidence="8">The sequence shown here is derived from an EMBL/GenBank/DDBJ whole genome shotgun (WGS) entry which is preliminary data.</text>
</comment>
<sequence length="134" mass="15513">VRVITNPNEFYRELLNKVKNAPHCICLSSLYLGTRKLEKDLVMAMSNRAAICKDLRVHWLLGYTRGSHGDFNSRKMLQPLISRHPDTFTVSLCHTPDLRGILKWIMPQCWNETIGLQHMSFTCLMTHLLYLGPM</sequence>
<dbReference type="GO" id="GO:0008444">
    <property type="term" value="F:CDP-diacylglycerol-glycerol-3-phosphate 3-phosphatidyltransferase activity"/>
    <property type="evidence" value="ECO:0007669"/>
    <property type="project" value="UniProtKB-EC"/>
</dbReference>
<keyword evidence="4 7" id="KW-0443">Lipid metabolism</keyword>
<keyword evidence="7" id="KW-0067">ATP-binding</keyword>
<dbReference type="GO" id="GO:0005739">
    <property type="term" value="C:mitochondrion"/>
    <property type="evidence" value="ECO:0007669"/>
    <property type="project" value="UniProtKB-SubCell"/>
</dbReference>
<comment type="pathway">
    <text evidence="7">Phospholipid metabolism; phosphatidylglycerol biosynthesis; phosphatidylglycerol from CDP-diacylglycerol: step 1/2.</text>
</comment>
<evidence type="ECO:0000313" key="9">
    <source>
        <dbReference type="Proteomes" id="UP001445076"/>
    </source>
</evidence>
<feature type="non-terminal residue" evidence="8">
    <location>
        <position position="1"/>
    </location>
</feature>
<comment type="catalytic activity">
    <reaction evidence="7">
        <text>a CDP-1,2-diacyl-sn-glycerol + sn-glycerol 3-phosphate = a 1,2-diacyl-sn-glycero-3-phospho-(1'-sn-glycero-3'-phosphate) + CMP + H(+)</text>
        <dbReference type="Rhea" id="RHEA:12593"/>
        <dbReference type="ChEBI" id="CHEBI:15378"/>
        <dbReference type="ChEBI" id="CHEBI:57597"/>
        <dbReference type="ChEBI" id="CHEBI:58332"/>
        <dbReference type="ChEBI" id="CHEBI:60110"/>
        <dbReference type="ChEBI" id="CHEBI:60377"/>
        <dbReference type="EC" id="2.7.8.5"/>
    </reaction>
</comment>
<comment type="subcellular location">
    <subcellularLocation>
        <location evidence="7">Mitochondrion</location>
    </subcellularLocation>
</comment>
<reference evidence="8 9" key="1">
    <citation type="journal article" date="2024" name="BMC Genomics">
        <title>Genome assembly of redclaw crayfish (Cherax quadricarinatus) provides insights into its immune adaptation and hypoxia tolerance.</title>
        <authorList>
            <person name="Liu Z."/>
            <person name="Zheng J."/>
            <person name="Li H."/>
            <person name="Fang K."/>
            <person name="Wang S."/>
            <person name="He J."/>
            <person name="Zhou D."/>
            <person name="Weng S."/>
            <person name="Chi M."/>
            <person name="Gu Z."/>
            <person name="He J."/>
            <person name="Li F."/>
            <person name="Wang M."/>
        </authorList>
    </citation>
    <scope>NUCLEOTIDE SEQUENCE [LARGE SCALE GENOMIC DNA]</scope>
    <source>
        <strain evidence="8">ZL_2023a</strain>
    </source>
</reference>
<dbReference type="EC" id="2.7.8.5" evidence="7"/>
<name>A0AAW0VTP2_CHEQU</name>
<comment type="similarity">
    <text evidence="7">Belongs to the CDP-alcohol phosphatidyltransferase class-II family.</text>
</comment>
<evidence type="ECO:0000256" key="1">
    <source>
        <dbReference type="ARBA" id="ARBA00022516"/>
    </source>
</evidence>
<evidence type="ECO:0000256" key="6">
    <source>
        <dbReference type="ARBA" id="ARBA00023264"/>
    </source>
</evidence>
<keyword evidence="9" id="KW-1185">Reference proteome</keyword>
<keyword evidence="3" id="KW-0677">Repeat</keyword>
<accession>A0AAW0VTP2</accession>
<organism evidence="8 9">
    <name type="scientific">Cherax quadricarinatus</name>
    <name type="common">Australian red claw crayfish</name>
    <dbReference type="NCBI Taxonomy" id="27406"/>
    <lineage>
        <taxon>Eukaryota</taxon>
        <taxon>Metazoa</taxon>
        <taxon>Ecdysozoa</taxon>
        <taxon>Arthropoda</taxon>
        <taxon>Crustacea</taxon>
        <taxon>Multicrustacea</taxon>
        <taxon>Malacostraca</taxon>
        <taxon>Eumalacostraca</taxon>
        <taxon>Eucarida</taxon>
        <taxon>Decapoda</taxon>
        <taxon>Pleocyemata</taxon>
        <taxon>Astacidea</taxon>
        <taxon>Parastacoidea</taxon>
        <taxon>Parastacidae</taxon>
        <taxon>Cherax</taxon>
    </lineage>
</organism>
<dbReference type="AlphaFoldDB" id="A0AAW0VTP2"/>
<dbReference type="GO" id="GO:0005524">
    <property type="term" value="F:ATP binding"/>
    <property type="evidence" value="ECO:0007669"/>
    <property type="project" value="UniProtKB-KW"/>
</dbReference>
<dbReference type="Proteomes" id="UP001445076">
    <property type="component" value="Unassembled WGS sequence"/>
</dbReference>
<keyword evidence="2 7" id="KW-0808">Transferase</keyword>
<evidence type="ECO:0000256" key="2">
    <source>
        <dbReference type="ARBA" id="ARBA00022679"/>
    </source>
</evidence>
<dbReference type="SUPFAM" id="SSF56024">
    <property type="entry name" value="Phospholipase D/nuclease"/>
    <property type="match status" value="1"/>
</dbReference>
<evidence type="ECO:0000256" key="4">
    <source>
        <dbReference type="ARBA" id="ARBA00023098"/>
    </source>
</evidence>
<protein>
    <recommendedName>
        <fullName evidence="7">CDP-diacylglycerol--glycerol-3-phosphate 3-phosphatidyltransferase</fullName>
        <ecNumber evidence="7">2.7.8.5</ecNumber>
    </recommendedName>
</protein>
<dbReference type="PANTHER" id="PTHR12586">
    <property type="entry name" value="CDP-DIACYLGLYCEROL--SERINE O-PHOSPHATIDYLTRANSFERASE"/>
    <property type="match status" value="1"/>
</dbReference>
<keyword evidence="5 7" id="KW-0594">Phospholipid biosynthesis</keyword>
<evidence type="ECO:0000256" key="3">
    <source>
        <dbReference type="ARBA" id="ARBA00022737"/>
    </source>
</evidence>
<evidence type="ECO:0000256" key="7">
    <source>
        <dbReference type="RuleBase" id="RU365024"/>
    </source>
</evidence>
<comment type="function">
    <text evidence="7">Functions in the biosynthesis of the anionic phospholipids phosphatidylglycerol and cardiolipin.</text>
</comment>
<keyword evidence="7" id="KW-0547">Nucleotide-binding</keyword>
<keyword evidence="7" id="KW-0496">Mitochondrion</keyword>
<keyword evidence="6 7" id="KW-1208">Phospholipid metabolism</keyword>
<dbReference type="PANTHER" id="PTHR12586:SF1">
    <property type="entry name" value="CDP-DIACYLGLYCEROL--GLYCEROL-3-PHOSPHATE 3-PHOSPHATIDYLTRANSFERASE, MITOCHONDRIAL"/>
    <property type="match status" value="1"/>
</dbReference>
<gene>
    <name evidence="8" type="ORF">OTU49_013155</name>
</gene>
<keyword evidence="1 7" id="KW-0444">Lipid biosynthesis</keyword>
<dbReference type="Gene3D" id="3.30.870.10">
    <property type="entry name" value="Endonuclease Chain A"/>
    <property type="match status" value="1"/>
</dbReference>
<dbReference type="InterPro" id="IPR016270">
    <property type="entry name" value="PGS1"/>
</dbReference>
<proteinExistence type="inferred from homology"/>